<dbReference type="InterPro" id="IPR011701">
    <property type="entry name" value="MFS"/>
</dbReference>
<reference evidence="7 8" key="1">
    <citation type="submission" date="2020-08" db="EMBL/GenBank/DDBJ databases">
        <title>Sequencing the genomes of 1000 actinobacteria strains.</title>
        <authorList>
            <person name="Klenk H.-P."/>
        </authorList>
    </citation>
    <scope>NUCLEOTIDE SEQUENCE [LARGE SCALE GENOMIC DNA]</scope>
    <source>
        <strain evidence="7 8">DSM 21065</strain>
    </source>
</reference>
<dbReference type="GO" id="GO:0005886">
    <property type="term" value="C:plasma membrane"/>
    <property type="evidence" value="ECO:0007669"/>
    <property type="project" value="UniProtKB-SubCell"/>
</dbReference>
<dbReference type="Proteomes" id="UP000561726">
    <property type="component" value="Unassembled WGS sequence"/>
</dbReference>
<proteinExistence type="predicted"/>
<dbReference type="PROSITE" id="PS00216">
    <property type="entry name" value="SUGAR_TRANSPORT_1"/>
    <property type="match status" value="1"/>
</dbReference>
<feature type="transmembrane region" description="Helical" evidence="5">
    <location>
        <begin position="33"/>
        <end position="57"/>
    </location>
</feature>
<dbReference type="PANTHER" id="PTHR23508">
    <property type="entry name" value="CARBOXYLIC ACID TRANSPORTER PROTEIN HOMOLOG"/>
    <property type="match status" value="1"/>
</dbReference>
<keyword evidence="2 5" id="KW-0812">Transmembrane</keyword>
<dbReference type="RefSeq" id="WP_052542101.1">
    <property type="nucleotide sequence ID" value="NZ_JACHBQ010000001.1"/>
</dbReference>
<feature type="transmembrane region" description="Helical" evidence="5">
    <location>
        <begin position="308"/>
        <end position="326"/>
    </location>
</feature>
<comment type="caution">
    <text evidence="7">The sequence shown here is derived from an EMBL/GenBank/DDBJ whole genome shotgun (WGS) entry which is preliminary data.</text>
</comment>
<comment type="subcellular location">
    <subcellularLocation>
        <location evidence="1">Cell membrane</location>
        <topology evidence="1">Multi-pass membrane protein</topology>
    </subcellularLocation>
</comment>
<dbReference type="InterPro" id="IPR005829">
    <property type="entry name" value="Sugar_transporter_CS"/>
</dbReference>
<protein>
    <submittedName>
        <fullName evidence="7">MFS family permease</fullName>
    </submittedName>
</protein>
<evidence type="ECO:0000313" key="7">
    <source>
        <dbReference type="EMBL" id="MBB5641704.1"/>
    </source>
</evidence>
<name>A0A7W8ZWV1_9MICO</name>
<feature type="domain" description="Major facilitator superfamily (MFS) profile" evidence="6">
    <location>
        <begin position="33"/>
        <end position="453"/>
    </location>
</feature>
<evidence type="ECO:0000256" key="4">
    <source>
        <dbReference type="ARBA" id="ARBA00023136"/>
    </source>
</evidence>
<dbReference type="PROSITE" id="PS50850">
    <property type="entry name" value="MFS"/>
    <property type="match status" value="1"/>
</dbReference>
<feature type="transmembrane region" description="Helical" evidence="5">
    <location>
        <begin position="273"/>
        <end position="296"/>
    </location>
</feature>
<evidence type="ECO:0000313" key="8">
    <source>
        <dbReference type="Proteomes" id="UP000561726"/>
    </source>
</evidence>
<feature type="transmembrane region" description="Helical" evidence="5">
    <location>
        <begin position="338"/>
        <end position="358"/>
    </location>
</feature>
<dbReference type="AlphaFoldDB" id="A0A7W8ZWV1"/>
<feature type="transmembrane region" description="Helical" evidence="5">
    <location>
        <begin position="69"/>
        <end position="88"/>
    </location>
</feature>
<organism evidence="7 8">
    <name type="scientific">Cryobacterium roopkundense</name>
    <dbReference type="NCBI Taxonomy" id="1001240"/>
    <lineage>
        <taxon>Bacteria</taxon>
        <taxon>Bacillati</taxon>
        <taxon>Actinomycetota</taxon>
        <taxon>Actinomycetes</taxon>
        <taxon>Micrococcales</taxon>
        <taxon>Microbacteriaceae</taxon>
        <taxon>Cryobacterium</taxon>
    </lineage>
</organism>
<evidence type="ECO:0000256" key="3">
    <source>
        <dbReference type="ARBA" id="ARBA00022989"/>
    </source>
</evidence>
<evidence type="ECO:0000256" key="2">
    <source>
        <dbReference type="ARBA" id="ARBA00022692"/>
    </source>
</evidence>
<feature type="transmembrane region" description="Helical" evidence="5">
    <location>
        <begin position="399"/>
        <end position="423"/>
    </location>
</feature>
<feature type="transmembrane region" description="Helical" evidence="5">
    <location>
        <begin position="170"/>
        <end position="192"/>
    </location>
</feature>
<keyword evidence="4 5" id="KW-0472">Membrane</keyword>
<evidence type="ECO:0000256" key="5">
    <source>
        <dbReference type="SAM" id="Phobius"/>
    </source>
</evidence>
<dbReference type="Gene3D" id="1.20.1250.20">
    <property type="entry name" value="MFS general substrate transporter like domains"/>
    <property type="match status" value="1"/>
</dbReference>
<dbReference type="InterPro" id="IPR036259">
    <property type="entry name" value="MFS_trans_sf"/>
</dbReference>
<accession>A0A7W8ZWV1</accession>
<feature type="transmembrane region" description="Helical" evidence="5">
    <location>
        <begin position="108"/>
        <end position="132"/>
    </location>
</feature>
<dbReference type="SUPFAM" id="SSF103473">
    <property type="entry name" value="MFS general substrate transporter"/>
    <property type="match status" value="1"/>
</dbReference>
<gene>
    <name evidence="7" type="ORF">BJ997_002252</name>
</gene>
<dbReference type="InterPro" id="IPR020846">
    <property type="entry name" value="MFS_dom"/>
</dbReference>
<sequence length="469" mass="50567">MKLKKPPTLDLTVPAPNEKRRFPSFTVKQTRTATILALLAWTVAVFDYGLFGTLLPAMQESFGWTAPEAYAVNTWIAVGTAIVCFGIGPVIDRLGRRKGMMVTVGGTAIVSGLTAIIPVGMAFFSSFLLVIVRSFGGLGFSEQAVNATYMNEVYQVTEDEKKKKRPGFSYSFIQGGWPLGFLLASALALAFLPTLGWRALYVMATIPAILIVWVIARKLKETPQFELHSELARLDKAGRTEEAHLLAGSYGVEHSSTAPLKLIWAPNLRRNTIVFSLAWIFNFMGIMIFSILGSSVLKNAKGVELSDAFWMLIIINALAYFGYVFHGWLGDKIGRKRTIITGWILASVAFTIMLSPLADNPVTIVASFGAGLFFLVGPYAAIQYFMAECYPVSCRATGTAFIGAMSQPGIVIGGALFTAVAAGANTGTAALWVGALGTLISGLLMFAAKPMAEVTLAVEPEGRLESELV</sequence>
<feature type="transmembrane region" description="Helical" evidence="5">
    <location>
        <begin position="364"/>
        <end position="387"/>
    </location>
</feature>
<dbReference type="Pfam" id="PF07690">
    <property type="entry name" value="MFS_1"/>
    <property type="match status" value="1"/>
</dbReference>
<dbReference type="GO" id="GO:0046943">
    <property type="term" value="F:carboxylic acid transmembrane transporter activity"/>
    <property type="evidence" value="ECO:0007669"/>
    <property type="project" value="TreeGrafter"/>
</dbReference>
<dbReference type="PANTHER" id="PTHR23508:SF10">
    <property type="entry name" value="CARBOXYLIC ACID TRANSPORTER PROTEIN HOMOLOG"/>
    <property type="match status" value="1"/>
</dbReference>
<dbReference type="OrthoDB" id="9787026at2"/>
<keyword evidence="3 5" id="KW-1133">Transmembrane helix</keyword>
<feature type="transmembrane region" description="Helical" evidence="5">
    <location>
        <begin position="429"/>
        <end position="448"/>
    </location>
</feature>
<evidence type="ECO:0000259" key="6">
    <source>
        <dbReference type="PROSITE" id="PS50850"/>
    </source>
</evidence>
<feature type="transmembrane region" description="Helical" evidence="5">
    <location>
        <begin position="198"/>
        <end position="216"/>
    </location>
</feature>
<evidence type="ECO:0000256" key="1">
    <source>
        <dbReference type="ARBA" id="ARBA00004651"/>
    </source>
</evidence>
<dbReference type="EMBL" id="JACHBQ010000001">
    <property type="protein sequence ID" value="MBB5641704.1"/>
    <property type="molecule type" value="Genomic_DNA"/>
</dbReference>